<dbReference type="NCBIfam" id="TIGR01634">
    <property type="entry name" value="tail_P2_I"/>
    <property type="match status" value="1"/>
</dbReference>
<dbReference type="InterPro" id="IPR006521">
    <property type="entry name" value="Tail_protein_I"/>
</dbReference>
<dbReference type="RefSeq" id="WP_089689042.1">
    <property type="nucleotide sequence ID" value="NZ_FNES01000023.1"/>
</dbReference>
<dbReference type="AlphaFoldDB" id="A0A1G9DVH8"/>
<organism evidence="1 2">
    <name type="scientific">Billgrantia gudaonensis</name>
    <dbReference type="NCBI Taxonomy" id="376427"/>
    <lineage>
        <taxon>Bacteria</taxon>
        <taxon>Pseudomonadati</taxon>
        <taxon>Pseudomonadota</taxon>
        <taxon>Gammaproteobacteria</taxon>
        <taxon>Oceanospirillales</taxon>
        <taxon>Halomonadaceae</taxon>
        <taxon>Billgrantia</taxon>
    </lineage>
</organism>
<dbReference type="EMBL" id="FNES01000023">
    <property type="protein sequence ID" value="SDK67856.1"/>
    <property type="molecule type" value="Genomic_DNA"/>
</dbReference>
<sequence>MSDTPLLAPSSTPLERAAAEALAEIQRVPVPLRDLWRPATCPAHLLPYLAWAFSVDRWDPAWSEAAKRDVIASAFYVHERKGTISALRRVVEPLGYLLEVVEWWETEPAGTPGTFSLRIGVLDTGITEAMYGELERLIDDAKPVSRHITGLDITLSTDLTTYVGVAINDGDELDVLPWDTPDIDVACHIGHALAVTTTDTLDVYLYD</sequence>
<reference evidence="1 2" key="1">
    <citation type="submission" date="2016-10" db="EMBL/GenBank/DDBJ databases">
        <authorList>
            <person name="de Groot N.N."/>
        </authorList>
    </citation>
    <scope>NUCLEOTIDE SEQUENCE [LARGE SCALE GENOMIC DNA]</scope>
    <source>
        <strain evidence="1 2">CGMCC 1.6133</strain>
    </source>
</reference>
<dbReference type="STRING" id="376427.SAMN04487954_12324"/>
<gene>
    <name evidence="1" type="ORF">SAMN04487954_12324</name>
</gene>
<protein>
    <submittedName>
        <fullName evidence="1">Phage tail protein, P2 protein I family</fullName>
    </submittedName>
</protein>
<dbReference type="Proteomes" id="UP000198525">
    <property type="component" value="Unassembled WGS sequence"/>
</dbReference>
<proteinExistence type="predicted"/>
<dbReference type="Pfam" id="PF09684">
    <property type="entry name" value="Tail_P2_I"/>
    <property type="match status" value="1"/>
</dbReference>
<evidence type="ECO:0000313" key="1">
    <source>
        <dbReference type="EMBL" id="SDK67856.1"/>
    </source>
</evidence>
<evidence type="ECO:0000313" key="2">
    <source>
        <dbReference type="Proteomes" id="UP000198525"/>
    </source>
</evidence>
<accession>A0A1G9DVH8</accession>
<name>A0A1G9DVH8_9GAMM</name>
<keyword evidence="2" id="KW-1185">Reference proteome</keyword>
<dbReference type="OrthoDB" id="90759at2"/>